<keyword evidence="3" id="KW-1185">Reference proteome</keyword>
<comment type="caution">
    <text evidence="2">The sequence shown here is derived from an EMBL/GenBank/DDBJ whole genome shotgun (WGS) entry which is preliminary data.</text>
</comment>
<dbReference type="OrthoDB" id="2876819at2"/>
<evidence type="ECO:0000256" key="1">
    <source>
        <dbReference type="SAM" id="Phobius"/>
    </source>
</evidence>
<keyword evidence="1" id="KW-1133">Transmembrane helix</keyword>
<sequence length="174" mass="19726">MTENNKPGPELEEEKDELGDKNKYDYVFQLGLLLMIIPAGYPGTWSYMGMMAAGGAAVALGVYTMLTRQNGQTEELRKTVNRIRKYALLSLYVAPVFYVAMVFINNRDYGDNLAYLGLLGLMLGVFVLLLESYYRKLLAIHKEDRKKDQPKANDAIIIGLYVFILAGLIFFFQM</sequence>
<dbReference type="EMBL" id="PDOF01000002">
    <property type="protein sequence ID" value="PYZ96801.1"/>
    <property type="molecule type" value="Genomic_DNA"/>
</dbReference>
<proteinExistence type="predicted"/>
<name>A0A2W0H737_9BACI</name>
<accession>A0A2W0H737</accession>
<organism evidence="2 3">
    <name type="scientific">Alteribacter lacisalsi</name>
    <dbReference type="NCBI Taxonomy" id="2045244"/>
    <lineage>
        <taxon>Bacteria</taxon>
        <taxon>Bacillati</taxon>
        <taxon>Bacillota</taxon>
        <taxon>Bacilli</taxon>
        <taxon>Bacillales</taxon>
        <taxon>Bacillaceae</taxon>
        <taxon>Alteribacter</taxon>
    </lineage>
</organism>
<dbReference type="Proteomes" id="UP000248066">
    <property type="component" value="Unassembled WGS sequence"/>
</dbReference>
<feature type="transmembrane region" description="Helical" evidence="1">
    <location>
        <begin position="112"/>
        <end position="134"/>
    </location>
</feature>
<evidence type="ECO:0000313" key="2">
    <source>
        <dbReference type="EMBL" id="PYZ96801.1"/>
    </source>
</evidence>
<reference evidence="2 3" key="1">
    <citation type="submission" date="2017-10" db="EMBL/GenBank/DDBJ databases">
        <title>Bacillus sp. nov., a halophilic bacterium isolated from a Yangshapao Lake.</title>
        <authorList>
            <person name="Wang H."/>
        </authorList>
    </citation>
    <scope>NUCLEOTIDE SEQUENCE [LARGE SCALE GENOMIC DNA]</scope>
    <source>
        <strain evidence="2 3">YSP-3</strain>
    </source>
</reference>
<dbReference type="RefSeq" id="WP_110520739.1">
    <property type="nucleotide sequence ID" value="NZ_PDOF01000002.1"/>
</dbReference>
<feature type="transmembrane region" description="Helical" evidence="1">
    <location>
        <begin position="86"/>
        <end position="106"/>
    </location>
</feature>
<feature type="transmembrane region" description="Helical" evidence="1">
    <location>
        <begin position="155"/>
        <end position="172"/>
    </location>
</feature>
<keyword evidence="1" id="KW-0812">Transmembrane</keyword>
<evidence type="ECO:0000313" key="3">
    <source>
        <dbReference type="Proteomes" id="UP000248066"/>
    </source>
</evidence>
<feature type="transmembrane region" description="Helical" evidence="1">
    <location>
        <begin position="47"/>
        <end position="66"/>
    </location>
</feature>
<keyword evidence="1" id="KW-0472">Membrane</keyword>
<gene>
    <name evidence="2" type="ORF">CR205_14060</name>
</gene>
<protein>
    <submittedName>
        <fullName evidence="2">Uncharacterized protein</fullName>
    </submittedName>
</protein>
<dbReference type="AlphaFoldDB" id="A0A2W0H737"/>